<protein>
    <recommendedName>
        <fullName evidence="3">Lipoprotein</fullName>
    </recommendedName>
</protein>
<dbReference type="Proteomes" id="UP000746690">
    <property type="component" value="Unassembled WGS sequence"/>
</dbReference>
<comment type="caution">
    <text evidence="1">The sequence shown here is derived from an EMBL/GenBank/DDBJ whole genome shotgun (WGS) entry which is preliminary data.</text>
</comment>
<reference evidence="1 2" key="1">
    <citation type="submission" date="2020-04" db="EMBL/GenBank/DDBJ databases">
        <title>A Flavivirga sp. nov.</title>
        <authorList>
            <person name="Sun X."/>
        </authorList>
    </citation>
    <scope>NUCLEOTIDE SEQUENCE [LARGE SCALE GENOMIC DNA]</scope>
    <source>
        <strain evidence="1 2">Y03</strain>
    </source>
</reference>
<gene>
    <name evidence="1" type="ORF">HHX25_19690</name>
</gene>
<evidence type="ECO:0008006" key="3">
    <source>
        <dbReference type="Google" id="ProtNLM"/>
    </source>
</evidence>
<keyword evidence="2" id="KW-1185">Reference proteome</keyword>
<accession>A0ABX1S3E9</accession>
<name>A0ABX1S3E9_9FLAO</name>
<dbReference type="RefSeq" id="WP_169676998.1">
    <property type="nucleotide sequence ID" value="NZ_JABBHF010000015.1"/>
</dbReference>
<evidence type="ECO:0000313" key="2">
    <source>
        <dbReference type="Proteomes" id="UP000746690"/>
    </source>
</evidence>
<dbReference type="EMBL" id="JABBHF010000015">
    <property type="protein sequence ID" value="NMH89738.1"/>
    <property type="molecule type" value="Genomic_DNA"/>
</dbReference>
<evidence type="ECO:0000313" key="1">
    <source>
        <dbReference type="EMBL" id="NMH89738.1"/>
    </source>
</evidence>
<proteinExistence type="predicted"/>
<sequence length="483" mass="53360">MKKPITALNTTVLATILALCFLSCKKEKKEEVKTEVRATYTEKNDDSLCLSEASWFPHSQTPPPAEGKGSPFDVSSTTNCIFHQWSWQKFLWVTKPEGSLPLFLNQKEIIQVTDAMQPVTQQQGTSVVLTDTIQAGFEHGVLKVNPTYNSTVNKAFTVHYSIHTSLIMQKSAEAFKAALASGELPADNLQAFPVGSLELKVAWVDAKATPSDKTENYYTTTAAIINKDGKTYTNTEVALLGMHVVGVVENHPEFIWATFEHNDMAPNYDWKVNSASSTSEKLLFAEGSTTGLDGITFIKDDKPVLASKAFDLFQYGVPVTTSGYMQTSQKEPENFNNIEEINASVAKNLKDVWKNYFYNGSIWIDTDGLTQEQQAQKIVSLGGKIGAATPGSSARGSLNCANVTMETFTQTSQKNISDINVTNLQNCFTCHNPISFAGNTSPIYLSHIFDAYIKSSEGKSKEEIDLMKDEQHKKTAEFLRTLK</sequence>
<organism evidence="1 2">
    <name type="scientific">Flavivirga algicola</name>
    <dbReference type="NCBI Taxonomy" id="2729136"/>
    <lineage>
        <taxon>Bacteria</taxon>
        <taxon>Pseudomonadati</taxon>
        <taxon>Bacteroidota</taxon>
        <taxon>Flavobacteriia</taxon>
        <taxon>Flavobacteriales</taxon>
        <taxon>Flavobacteriaceae</taxon>
        <taxon>Flavivirga</taxon>
    </lineage>
</organism>